<keyword evidence="2" id="KW-0732">Signal</keyword>
<gene>
    <name evidence="3" type="ORF">FAZ19_22515</name>
</gene>
<dbReference type="Proteomes" id="UP000309872">
    <property type="component" value="Unassembled WGS sequence"/>
</dbReference>
<evidence type="ECO:0000256" key="2">
    <source>
        <dbReference type="SAM" id="SignalP"/>
    </source>
</evidence>
<dbReference type="OrthoDB" id="657976at2"/>
<dbReference type="RefSeq" id="WP_136823032.1">
    <property type="nucleotide sequence ID" value="NZ_BMJX01000011.1"/>
</dbReference>
<protein>
    <recommendedName>
        <fullName evidence="5">Peptidase S74 domain-containing protein</fullName>
    </recommendedName>
</protein>
<comment type="caution">
    <text evidence="3">The sequence shown here is derived from an EMBL/GenBank/DDBJ whole genome shotgun (WGS) entry which is preliminary data.</text>
</comment>
<accession>A0A4U0GPI0</accession>
<feature type="coiled-coil region" evidence="1">
    <location>
        <begin position="204"/>
        <end position="231"/>
    </location>
</feature>
<evidence type="ECO:0000313" key="4">
    <source>
        <dbReference type="Proteomes" id="UP000309872"/>
    </source>
</evidence>
<keyword evidence="1" id="KW-0175">Coiled coil</keyword>
<evidence type="ECO:0000313" key="3">
    <source>
        <dbReference type="EMBL" id="TJY60713.1"/>
    </source>
</evidence>
<dbReference type="AlphaFoldDB" id="A0A4U0GPI0"/>
<feature type="signal peptide" evidence="2">
    <location>
        <begin position="1"/>
        <end position="25"/>
    </location>
</feature>
<name>A0A4U0GPI0_9SPHI</name>
<dbReference type="EMBL" id="SUKA01000011">
    <property type="protein sequence ID" value="TJY60713.1"/>
    <property type="molecule type" value="Genomic_DNA"/>
</dbReference>
<reference evidence="3 4" key="1">
    <citation type="submission" date="2019-04" db="EMBL/GenBank/DDBJ databases">
        <title>Sphingobacterium olei sp. nov., isolated from oil-contaminated soil.</title>
        <authorList>
            <person name="Liu B."/>
        </authorList>
    </citation>
    <scope>NUCLEOTIDE SEQUENCE [LARGE SCALE GENOMIC DNA]</scope>
    <source>
        <strain evidence="3 4">Y3L14</strain>
    </source>
</reference>
<feature type="chain" id="PRO_5020588804" description="Peptidase S74 domain-containing protein" evidence="2">
    <location>
        <begin position="26"/>
        <end position="237"/>
    </location>
</feature>
<evidence type="ECO:0008006" key="5">
    <source>
        <dbReference type="Google" id="ProtNLM"/>
    </source>
</evidence>
<sequence>MRFKSFLTSGIILFLLLAFSSTPFAQSAHLAVEDSRDVSTLPTSFPRMLKASFKRNISLGLPADGNYSTLLSLRGWSDDSGGPAHELAFSQSRGLYYRSGTATNGWSVWRRVLVESISGNVGIGIDVPQEKLSVNGNIRAKEIKVEAANWPDYVFTSDYELQSLKEVENYIKKYGHLPHVPKADEVDANGISLGEMNKILLQKIEELTLHLIEKDKRVTDLEERMLRLENHGETGNY</sequence>
<keyword evidence="4" id="KW-1185">Reference proteome</keyword>
<organism evidence="3 4">
    <name type="scientific">Sphingobacterium alkalisoli</name>
    <dbReference type="NCBI Taxonomy" id="1874115"/>
    <lineage>
        <taxon>Bacteria</taxon>
        <taxon>Pseudomonadati</taxon>
        <taxon>Bacteroidota</taxon>
        <taxon>Sphingobacteriia</taxon>
        <taxon>Sphingobacteriales</taxon>
        <taxon>Sphingobacteriaceae</taxon>
        <taxon>Sphingobacterium</taxon>
    </lineage>
</organism>
<proteinExistence type="predicted"/>
<evidence type="ECO:0000256" key="1">
    <source>
        <dbReference type="SAM" id="Coils"/>
    </source>
</evidence>